<reference evidence="1 3" key="1">
    <citation type="submission" date="2015-03" db="EMBL/GenBank/DDBJ databases">
        <authorList>
            <consortium name="Pathogen Informatics"/>
            <person name="Murphy D."/>
        </authorList>
    </citation>
    <scope>NUCLEOTIDE SEQUENCE [LARGE SCALE GENOMIC DNA]</scope>
    <source>
        <strain evidence="1 3">IP08791</strain>
    </source>
</reference>
<dbReference type="AlphaFoldDB" id="A0A0T9U0Q4"/>
<dbReference type="Gene3D" id="3.40.50.1010">
    <property type="entry name" value="5'-nuclease"/>
    <property type="match status" value="1"/>
</dbReference>
<organism evidence="2 4">
    <name type="scientific">Yersinia aldovae</name>
    <dbReference type="NCBI Taxonomy" id="29483"/>
    <lineage>
        <taxon>Bacteria</taxon>
        <taxon>Pseudomonadati</taxon>
        <taxon>Pseudomonadota</taxon>
        <taxon>Gammaproteobacteria</taxon>
        <taxon>Enterobacterales</taxon>
        <taxon>Yersiniaceae</taxon>
        <taxon>Yersinia</taxon>
    </lineage>
</organism>
<gene>
    <name evidence="2" type="ORF">ERS137965_02122</name>
    <name evidence="1" type="ORF">ERS137966_00832</name>
</gene>
<evidence type="ECO:0000313" key="2">
    <source>
        <dbReference type="EMBL" id="CNL12270.1"/>
    </source>
</evidence>
<dbReference type="Proteomes" id="UP000038647">
    <property type="component" value="Unassembled WGS sequence"/>
</dbReference>
<dbReference type="Proteomes" id="UP000041595">
    <property type="component" value="Unassembled WGS sequence"/>
</dbReference>
<dbReference type="EMBL" id="CQEJ01000010">
    <property type="protein sequence ID" value="CNL12270.1"/>
    <property type="molecule type" value="Genomic_DNA"/>
</dbReference>
<dbReference type="EMBL" id="CQEH01000003">
    <property type="protein sequence ID" value="CNK64942.1"/>
    <property type="molecule type" value="Genomic_DNA"/>
</dbReference>
<name>A0A0T9U0Q4_YERAL</name>
<proteinExistence type="predicted"/>
<reference evidence="2 4" key="2">
    <citation type="submission" date="2015-03" db="EMBL/GenBank/DDBJ databases">
        <authorList>
            <person name="Murphy D."/>
        </authorList>
    </citation>
    <scope>NUCLEOTIDE SEQUENCE [LARGE SCALE GENOMIC DNA]</scope>
    <source>
        <strain evidence="2 4">IP06005</strain>
    </source>
</reference>
<evidence type="ECO:0000313" key="4">
    <source>
        <dbReference type="Proteomes" id="UP000041595"/>
    </source>
</evidence>
<evidence type="ECO:0000313" key="3">
    <source>
        <dbReference type="Proteomes" id="UP000038647"/>
    </source>
</evidence>
<accession>A0A0T9U0Q4</accession>
<protein>
    <submittedName>
        <fullName evidence="2">Uncharacterized protein</fullName>
    </submittedName>
</protein>
<dbReference type="InterPro" id="IPR029060">
    <property type="entry name" value="PIN-like_dom_sf"/>
</dbReference>
<evidence type="ECO:0000313" key="1">
    <source>
        <dbReference type="EMBL" id="CNK64942.1"/>
    </source>
</evidence>
<dbReference type="SUPFAM" id="SSF88723">
    <property type="entry name" value="PIN domain-like"/>
    <property type="match status" value="1"/>
</dbReference>
<keyword evidence="3" id="KW-1185">Reference proteome</keyword>
<sequence>MPIDILDTNTVSHLFRRHPNVLINIQQVKLSDIGISSITEAELLYGMVKR</sequence>